<evidence type="ECO:0000256" key="4">
    <source>
        <dbReference type="SAM" id="SignalP"/>
    </source>
</evidence>
<reference evidence="6" key="2">
    <citation type="journal article" date="2021" name="PeerJ">
        <title>Extensive microbial diversity within the chicken gut microbiome revealed by metagenomics and culture.</title>
        <authorList>
            <person name="Gilroy R."/>
            <person name="Ravi A."/>
            <person name="Getino M."/>
            <person name="Pursley I."/>
            <person name="Horton D.L."/>
            <person name="Alikhan N.F."/>
            <person name="Baker D."/>
            <person name="Gharbi K."/>
            <person name="Hall N."/>
            <person name="Watson M."/>
            <person name="Adriaenssens E.M."/>
            <person name="Foster-Nyarko E."/>
            <person name="Jarju S."/>
            <person name="Secka A."/>
            <person name="Antonio M."/>
            <person name="Oren A."/>
            <person name="Chaudhuri R.R."/>
            <person name="La Ragione R."/>
            <person name="Hildebrand F."/>
            <person name="Pallen M.J."/>
        </authorList>
    </citation>
    <scope>NUCLEOTIDE SEQUENCE</scope>
    <source>
        <strain evidence="6">ChiW3-316</strain>
    </source>
</reference>
<organism evidence="6 7">
    <name type="scientific">Candidatus Scatocola faecipullorum</name>
    <dbReference type="NCBI Taxonomy" id="2840917"/>
    <lineage>
        <taxon>Bacteria</taxon>
        <taxon>Pseudomonadati</taxon>
        <taxon>Pseudomonadota</taxon>
        <taxon>Alphaproteobacteria</taxon>
        <taxon>Rhodospirillales</taxon>
        <taxon>Rhodospirillaceae</taxon>
        <taxon>Rhodospirillaceae incertae sedis</taxon>
        <taxon>Candidatus Scatocola</taxon>
    </lineage>
</organism>
<evidence type="ECO:0000256" key="2">
    <source>
        <dbReference type="ARBA" id="ARBA00022801"/>
    </source>
</evidence>
<dbReference type="GO" id="GO:0030288">
    <property type="term" value="C:outer membrane-bounded periplasmic space"/>
    <property type="evidence" value="ECO:0007669"/>
    <property type="project" value="TreeGrafter"/>
</dbReference>
<evidence type="ECO:0000313" key="6">
    <source>
        <dbReference type="EMBL" id="HIU53044.1"/>
    </source>
</evidence>
<dbReference type="SMART" id="SM00245">
    <property type="entry name" value="TSPc"/>
    <property type="match status" value="1"/>
</dbReference>
<dbReference type="EMBL" id="DVNC01000022">
    <property type="protein sequence ID" value="HIU53044.1"/>
    <property type="molecule type" value="Genomic_DNA"/>
</dbReference>
<keyword evidence="1" id="KW-0645">Protease</keyword>
<evidence type="ECO:0000259" key="5">
    <source>
        <dbReference type="SMART" id="SM00245"/>
    </source>
</evidence>
<keyword evidence="2" id="KW-0378">Hydrolase</keyword>
<dbReference type="GO" id="GO:0004175">
    <property type="term" value="F:endopeptidase activity"/>
    <property type="evidence" value="ECO:0007669"/>
    <property type="project" value="TreeGrafter"/>
</dbReference>
<dbReference type="GO" id="GO:0006508">
    <property type="term" value="P:proteolysis"/>
    <property type="evidence" value="ECO:0007669"/>
    <property type="project" value="UniProtKB-KW"/>
</dbReference>
<dbReference type="InterPro" id="IPR005151">
    <property type="entry name" value="Tail-specific_protease"/>
</dbReference>
<dbReference type="Proteomes" id="UP000824107">
    <property type="component" value="Unassembled WGS sequence"/>
</dbReference>
<keyword evidence="4" id="KW-0732">Signal</keyword>
<evidence type="ECO:0000313" key="7">
    <source>
        <dbReference type="Proteomes" id="UP000824107"/>
    </source>
</evidence>
<feature type="signal peptide" evidence="4">
    <location>
        <begin position="1"/>
        <end position="21"/>
    </location>
</feature>
<feature type="chain" id="PRO_5038911424" description="Tail specific protease domain-containing protein" evidence="4">
    <location>
        <begin position="22"/>
        <end position="373"/>
    </location>
</feature>
<dbReference type="PANTHER" id="PTHR32060">
    <property type="entry name" value="TAIL-SPECIFIC PROTEASE"/>
    <property type="match status" value="1"/>
</dbReference>
<gene>
    <name evidence="6" type="ORF">IAD20_03070</name>
</gene>
<evidence type="ECO:0000256" key="3">
    <source>
        <dbReference type="ARBA" id="ARBA00022825"/>
    </source>
</evidence>
<name>A0A9D1SAB0_9PROT</name>
<proteinExistence type="predicted"/>
<dbReference type="Gene3D" id="3.30.750.44">
    <property type="match status" value="1"/>
</dbReference>
<feature type="domain" description="Tail specific protease" evidence="5">
    <location>
        <begin position="147"/>
        <end position="328"/>
    </location>
</feature>
<dbReference type="GO" id="GO:0007165">
    <property type="term" value="P:signal transduction"/>
    <property type="evidence" value="ECO:0007669"/>
    <property type="project" value="TreeGrafter"/>
</dbReference>
<dbReference type="InterPro" id="IPR004447">
    <property type="entry name" value="Peptidase_S41A"/>
</dbReference>
<evidence type="ECO:0000256" key="1">
    <source>
        <dbReference type="ARBA" id="ARBA00022670"/>
    </source>
</evidence>
<dbReference type="AlphaFoldDB" id="A0A9D1SAB0"/>
<sequence>MMNKLIGVSLLCLSLSFPAQADDRLTLAEIYQTVQDEYLEPVSLNEIAMPALQGLNKLDKRVRIADDDRRVSVYVNGRVMLSRSKPEDPHDVSAWVKFTQDIIQSAQKASPELKRKDFEIIDTMMAHGIKKFDRDSSYYPDLELSNPPVPEFKPKRAFYDRLLENDVLYMRLGAINKYTGENVSRSLTEHSGVKGLIIDLRGNPGGMLQEAVRVAGLFIDGGIVASSKGRSPDSTEYYNAPAGDVLDNKPIVVLIDGQTASSAEVLAAALQEQSRAVVVGTGSYGKGTVQKLIKLSNDSRLALTNGIIYTPSGNKLAGIGVLPDICTSGEPETRDAEKIIARGSRSNACLPENRMKSELDLSVAEAYLRKHIK</sequence>
<reference evidence="6" key="1">
    <citation type="submission" date="2020-10" db="EMBL/GenBank/DDBJ databases">
        <authorList>
            <person name="Gilroy R."/>
        </authorList>
    </citation>
    <scope>NUCLEOTIDE SEQUENCE</scope>
    <source>
        <strain evidence="6">ChiW3-316</strain>
    </source>
</reference>
<dbReference type="InterPro" id="IPR029045">
    <property type="entry name" value="ClpP/crotonase-like_dom_sf"/>
</dbReference>
<accession>A0A9D1SAB0</accession>
<comment type="caution">
    <text evidence="6">The sequence shown here is derived from an EMBL/GenBank/DDBJ whole genome shotgun (WGS) entry which is preliminary data.</text>
</comment>
<dbReference type="Pfam" id="PF03572">
    <property type="entry name" value="Peptidase_S41"/>
    <property type="match status" value="1"/>
</dbReference>
<dbReference type="SUPFAM" id="SSF52096">
    <property type="entry name" value="ClpP/crotonase"/>
    <property type="match status" value="1"/>
</dbReference>
<dbReference type="Gene3D" id="3.90.226.10">
    <property type="entry name" value="2-enoyl-CoA Hydratase, Chain A, domain 1"/>
    <property type="match status" value="1"/>
</dbReference>
<dbReference type="GO" id="GO:0008236">
    <property type="term" value="F:serine-type peptidase activity"/>
    <property type="evidence" value="ECO:0007669"/>
    <property type="project" value="UniProtKB-KW"/>
</dbReference>
<dbReference type="CDD" id="cd07560">
    <property type="entry name" value="Peptidase_S41_CPP"/>
    <property type="match status" value="1"/>
</dbReference>
<keyword evidence="3" id="KW-0720">Serine protease</keyword>
<dbReference type="PANTHER" id="PTHR32060:SF30">
    <property type="entry name" value="CARBOXY-TERMINAL PROCESSING PROTEASE CTPA"/>
    <property type="match status" value="1"/>
</dbReference>
<protein>
    <recommendedName>
        <fullName evidence="5">Tail specific protease domain-containing protein</fullName>
    </recommendedName>
</protein>